<evidence type="ECO:0000256" key="2">
    <source>
        <dbReference type="ARBA" id="ARBA00035112"/>
    </source>
</evidence>
<organism evidence="4 5">
    <name type="scientific">Hypholoma sublateritium (strain FD-334 SS-4)</name>
    <dbReference type="NCBI Taxonomy" id="945553"/>
    <lineage>
        <taxon>Eukaryota</taxon>
        <taxon>Fungi</taxon>
        <taxon>Dikarya</taxon>
        <taxon>Basidiomycota</taxon>
        <taxon>Agaricomycotina</taxon>
        <taxon>Agaricomycetes</taxon>
        <taxon>Agaricomycetidae</taxon>
        <taxon>Agaricales</taxon>
        <taxon>Agaricineae</taxon>
        <taxon>Strophariaceae</taxon>
        <taxon>Hypholoma</taxon>
    </lineage>
</organism>
<accession>A0A0D2PSH4</accession>
<dbReference type="OMA" id="RNQRSYN"/>
<evidence type="ECO:0000313" key="5">
    <source>
        <dbReference type="Proteomes" id="UP000054270"/>
    </source>
</evidence>
<keyword evidence="3" id="KW-0472">Membrane</keyword>
<proteinExistence type="inferred from homology"/>
<dbReference type="Proteomes" id="UP000054270">
    <property type="component" value="Unassembled WGS sequence"/>
</dbReference>
<name>A0A0D2PSH4_HYPSF</name>
<evidence type="ECO:0000256" key="3">
    <source>
        <dbReference type="SAM" id="Phobius"/>
    </source>
</evidence>
<evidence type="ECO:0000256" key="1">
    <source>
        <dbReference type="ARBA" id="ARBA00004685"/>
    </source>
</evidence>
<comment type="similarity">
    <text evidence="2">Belongs to the ustYa family.</text>
</comment>
<protein>
    <recommendedName>
        <fullName evidence="6">DUF3328 domain-containing protein</fullName>
    </recommendedName>
</protein>
<dbReference type="PANTHER" id="PTHR33365:SF4">
    <property type="entry name" value="CYCLOCHLOROTINE BIOSYNTHESIS PROTEIN O"/>
    <property type="match status" value="1"/>
</dbReference>
<dbReference type="STRING" id="945553.A0A0D2PSH4"/>
<comment type="pathway">
    <text evidence="1">Mycotoxin biosynthesis.</text>
</comment>
<dbReference type="PANTHER" id="PTHR33365">
    <property type="entry name" value="YALI0B05434P"/>
    <property type="match status" value="1"/>
</dbReference>
<dbReference type="Pfam" id="PF11807">
    <property type="entry name" value="UstYa"/>
    <property type="match status" value="1"/>
</dbReference>
<reference evidence="5" key="1">
    <citation type="submission" date="2014-04" db="EMBL/GenBank/DDBJ databases">
        <title>Evolutionary Origins and Diversification of the Mycorrhizal Mutualists.</title>
        <authorList>
            <consortium name="DOE Joint Genome Institute"/>
            <consortium name="Mycorrhizal Genomics Consortium"/>
            <person name="Kohler A."/>
            <person name="Kuo A."/>
            <person name="Nagy L.G."/>
            <person name="Floudas D."/>
            <person name="Copeland A."/>
            <person name="Barry K.W."/>
            <person name="Cichocki N."/>
            <person name="Veneault-Fourrey C."/>
            <person name="LaButti K."/>
            <person name="Lindquist E.A."/>
            <person name="Lipzen A."/>
            <person name="Lundell T."/>
            <person name="Morin E."/>
            <person name="Murat C."/>
            <person name="Riley R."/>
            <person name="Ohm R."/>
            <person name="Sun H."/>
            <person name="Tunlid A."/>
            <person name="Henrissat B."/>
            <person name="Grigoriev I.V."/>
            <person name="Hibbett D.S."/>
            <person name="Martin F."/>
        </authorList>
    </citation>
    <scope>NUCLEOTIDE SEQUENCE [LARGE SCALE GENOMIC DNA]</scope>
    <source>
        <strain evidence="5">FD-334 SS-4</strain>
    </source>
</reference>
<sequence length="211" mass="23996">MAYTKFSNYRILWAGAVLSFTAMAVLVFIAVNGNTFLLVNSPINAQVSKHEYTYLHNDYPEKWPIPALDKVHMSLENTVHYAFDTPEGRAEWDIILPSGGAVVRLGPRRRPFTVGMFHQIRCLGIIRDILDDLYRDTNSRAVSADRSIIAGHCMNYLRQMVLCSSDVRLETVRAAKGHGLTVPDVTHVCLDWEAVYREAEKNYQTYMNTPK</sequence>
<keyword evidence="3" id="KW-1133">Transmembrane helix</keyword>
<gene>
    <name evidence="4" type="ORF">HYPSUDRAFT_66904</name>
</gene>
<dbReference type="InterPro" id="IPR021765">
    <property type="entry name" value="UstYa-like"/>
</dbReference>
<dbReference type="GO" id="GO:0043386">
    <property type="term" value="P:mycotoxin biosynthetic process"/>
    <property type="evidence" value="ECO:0007669"/>
    <property type="project" value="InterPro"/>
</dbReference>
<dbReference type="EMBL" id="KN817548">
    <property type="protein sequence ID" value="KJA22685.1"/>
    <property type="molecule type" value="Genomic_DNA"/>
</dbReference>
<keyword evidence="5" id="KW-1185">Reference proteome</keyword>
<evidence type="ECO:0008006" key="6">
    <source>
        <dbReference type="Google" id="ProtNLM"/>
    </source>
</evidence>
<keyword evidence="3" id="KW-0812">Transmembrane</keyword>
<evidence type="ECO:0000313" key="4">
    <source>
        <dbReference type="EMBL" id="KJA22685.1"/>
    </source>
</evidence>
<feature type="transmembrane region" description="Helical" evidence="3">
    <location>
        <begin position="12"/>
        <end position="31"/>
    </location>
</feature>
<dbReference type="AlphaFoldDB" id="A0A0D2PSH4"/>
<dbReference type="OrthoDB" id="3687641at2759"/>